<accession>A0ABU5K6L2</accession>
<dbReference type="Gene3D" id="2.40.380.10">
    <property type="entry name" value="FomD-like"/>
    <property type="match status" value="1"/>
</dbReference>
<dbReference type="InterPro" id="IPR035930">
    <property type="entry name" value="FomD-like_sf"/>
</dbReference>
<keyword evidence="3" id="KW-1185">Reference proteome</keyword>
<name>A0ABU5K6L2_9ACTN</name>
<evidence type="ECO:0000313" key="3">
    <source>
        <dbReference type="Proteomes" id="UP001291999"/>
    </source>
</evidence>
<evidence type="ECO:0000259" key="1">
    <source>
        <dbReference type="Pfam" id="PF04167"/>
    </source>
</evidence>
<sequence length="192" mass="20980">MSSHAPGTPIRCEMTKWGDRPHWRFDGVHLGSDEHGEWIGFPRGTHNRRPGHEFRAAVDAVTLVRADAWHLATFQAPGIWCDLYVDVTTPPVWDGDVLRAVDLDLDVIRLSDPLPSGVVGQPGYAGRAPGEIFVDDEDEFAEHQVSLGYPSDVVAAAQASSDELVAAVRAGLPPYDGAHLRWLAELTRLSIA</sequence>
<gene>
    <name evidence="2" type="ORF">SFC79_02465</name>
</gene>
<feature type="domain" description="DUF402" evidence="1">
    <location>
        <begin position="47"/>
        <end position="112"/>
    </location>
</feature>
<reference evidence="2 3" key="1">
    <citation type="submission" date="2023-11" db="EMBL/GenBank/DDBJ databases">
        <title>Novel species in genus Nocardioides.</title>
        <authorList>
            <person name="Zhou H."/>
        </authorList>
    </citation>
    <scope>NUCLEOTIDE SEQUENCE [LARGE SCALE GENOMIC DNA]</scope>
    <source>
        <strain evidence="2 3">S-58</strain>
    </source>
</reference>
<evidence type="ECO:0000313" key="2">
    <source>
        <dbReference type="EMBL" id="MDZ5660615.1"/>
    </source>
</evidence>
<proteinExistence type="predicted"/>
<organism evidence="2 3">
    <name type="scientific">Nocardioides renjunii</name>
    <dbReference type="NCBI Taxonomy" id="3095075"/>
    <lineage>
        <taxon>Bacteria</taxon>
        <taxon>Bacillati</taxon>
        <taxon>Actinomycetota</taxon>
        <taxon>Actinomycetes</taxon>
        <taxon>Propionibacteriales</taxon>
        <taxon>Nocardioidaceae</taxon>
        <taxon>Nocardioides</taxon>
    </lineage>
</organism>
<comment type="caution">
    <text evidence="2">The sequence shown here is derived from an EMBL/GenBank/DDBJ whole genome shotgun (WGS) entry which is preliminary data.</text>
</comment>
<dbReference type="EMBL" id="JAXQPW010000001">
    <property type="protein sequence ID" value="MDZ5660615.1"/>
    <property type="molecule type" value="Genomic_DNA"/>
</dbReference>
<protein>
    <submittedName>
        <fullName evidence="2">DUF402 domain-containing protein</fullName>
    </submittedName>
</protein>
<dbReference type="RefSeq" id="WP_322423084.1">
    <property type="nucleotide sequence ID" value="NZ_JAXQPW010000001.1"/>
</dbReference>
<dbReference type="Proteomes" id="UP001291999">
    <property type="component" value="Unassembled WGS sequence"/>
</dbReference>
<dbReference type="SUPFAM" id="SSF159234">
    <property type="entry name" value="FomD-like"/>
    <property type="match status" value="1"/>
</dbReference>
<dbReference type="Pfam" id="PF04167">
    <property type="entry name" value="DUF402"/>
    <property type="match status" value="1"/>
</dbReference>
<dbReference type="InterPro" id="IPR007295">
    <property type="entry name" value="DUF402"/>
</dbReference>